<dbReference type="GO" id="GO:0046872">
    <property type="term" value="F:metal ion binding"/>
    <property type="evidence" value="ECO:0007669"/>
    <property type="project" value="UniProtKB-KW"/>
</dbReference>
<dbReference type="PANTHER" id="PTHR34217">
    <property type="entry name" value="METAL-DEPENDENT CARBOXYPEPTIDASE"/>
    <property type="match status" value="1"/>
</dbReference>
<dbReference type="PANTHER" id="PTHR34217:SF1">
    <property type="entry name" value="CARBOXYPEPTIDASE 1"/>
    <property type="match status" value="1"/>
</dbReference>
<reference evidence="4 5" key="1">
    <citation type="submission" date="2019-12" db="EMBL/GenBank/DDBJ databases">
        <title>Strain KN286 was isolated from seawater, which was collected from Caroline Seamount in the tropical western Pacific.</title>
        <authorList>
            <person name="Wang Q."/>
        </authorList>
    </citation>
    <scope>NUCLEOTIDE SEQUENCE [LARGE SCALE GENOMIC DNA]</scope>
    <source>
        <strain evidence="4 5">KN286</strain>
    </source>
</reference>
<feature type="binding site" evidence="2">
    <location>
        <position position="258"/>
    </location>
    <ligand>
        <name>Zn(2+)</name>
        <dbReference type="ChEBI" id="CHEBI:29105"/>
        <note>catalytic</note>
    </ligand>
</feature>
<keyword evidence="2" id="KW-0862">Zinc</keyword>
<evidence type="ECO:0000256" key="1">
    <source>
        <dbReference type="PIRNR" id="PIRNR006615"/>
    </source>
</evidence>
<protein>
    <recommendedName>
        <fullName evidence="1">Metal-dependent carboxypeptidase</fullName>
        <ecNumber evidence="1">3.4.17.19</ecNumber>
    </recommendedName>
</protein>
<dbReference type="GO" id="GO:0004181">
    <property type="term" value="F:metallocarboxypeptidase activity"/>
    <property type="evidence" value="ECO:0007669"/>
    <property type="project" value="UniProtKB-UniRule"/>
</dbReference>
<feature type="binding site" evidence="2">
    <location>
        <position position="288"/>
    </location>
    <ligand>
        <name>Zn(2+)</name>
        <dbReference type="ChEBI" id="CHEBI:29105"/>
        <note>catalytic</note>
    </ligand>
</feature>
<comment type="similarity">
    <text evidence="1">Belongs to the peptidase M32 family.</text>
</comment>
<dbReference type="PRINTS" id="PR00998">
    <property type="entry name" value="CRBOXYPTASET"/>
</dbReference>
<dbReference type="InterPro" id="IPR001333">
    <property type="entry name" value="Peptidase_M32_Taq"/>
</dbReference>
<dbReference type="Gene3D" id="1.10.1370.30">
    <property type="match status" value="1"/>
</dbReference>
<evidence type="ECO:0000313" key="4">
    <source>
        <dbReference type="EMBL" id="MXU64084.1"/>
    </source>
</evidence>
<accession>A0A6B0TRV5</accession>
<feature type="active site" description="Proton donor/acceptor" evidence="3">
    <location>
        <position position="259"/>
    </location>
</feature>
<evidence type="ECO:0000313" key="5">
    <source>
        <dbReference type="Proteomes" id="UP000436016"/>
    </source>
</evidence>
<dbReference type="Pfam" id="PF02074">
    <property type="entry name" value="Peptidase_M32"/>
    <property type="match status" value="1"/>
</dbReference>
<comment type="cofactor">
    <cofactor evidence="2">
        <name>Zn(2+)</name>
        <dbReference type="ChEBI" id="CHEBI:29105"/>
    </cofactor>
    <text evidence="2">Binds 1 zinc ion per subunit.</text>
</comment>
<dbReference type="CDD" id="cd06460">
    <property type="entry name" value="M32_Taq"/>
    <property type="match status" value="1"/>
</dbReference>
<evidence type="ECO:0000256" key="2">
    <source>
        <dbReference type="PIRSR" id="PIRSR006615-1"/>
    </source>
</evidence>
<dbReference type="GO" id="GO:0006508">
    <property type="term" value="P:proteolysis"/>
    <property type="evidence" value="ECO:0007669"/>
    <property type="project" value="UniProtKB-UniRule"/>
</dbReference>
<gene>
    <name evidence="4" type="ORF">GSH16_01395</name>
</gene>
<keyword evidence="1 2" id="KW-0479">Metal-binding</keyword>
<keyword evidence="1" id="KW-0378">Hydrolase</keyword>
<dbReference type="PROSITE" id="PS52034">
    <property type="entry name" value="PEPTIDASE_M32"/>
    <property type="match status" value="1"/>
</dbReference>
<proteinExistence type="inferred from homology"/>
<comment type="caution">
    <text evidence="4">The sequence shown here is derived from an EMBL/GenBank/DDBJ whole genome shotgun (WGS) entry which is preliminary data.</text>
</comment>
<feature type="binding site" evidence="2">
    <location>
        <position position="262"/>
    </location>
    <ligand>
        <name>Zn(2+)</name>
        <dbReference type="ChEBI" id="CHEBI:29105"/>
        <note>catalytic</note>
    </ligand>
</feature>
<dbReference type="EMBL" id="WUWG01000001">
    <property type="protein sequence ID" value="MXU64084.1"/>
    <property type="molecule type" value="Genomic_DNA"/>
</dbReference>
<keyword evidence="1" id="KW-0645">Protease</keyword>
<dbReference type="Proteomes" id="UP000436016">
    <property type="component" value="Unassembled WGS sequence"/>
</dbReference>
<sequence>MPAYEALLAHLRQTEALEQVSEILSWDQETMMPPKGAPFRAEQMAALGATLHRRQTDPALADLLDALDGADLDPVAARNVAEARRDAARAARLPQRLVEELAREAALAQQVWADARDASDFKQFAPALSRIVDLKREESACLTDEGTDRYDALLDAFEPGMKTDRLAALLGSVRPGLVALREVIAAAPPLPVSPPVKLGADAQMQLARRMAEAAGYDFEAGRIDLVLHPFCLGSAGDARITTRVSETNPFDCLYSTLHETGHALYTQGQDPALAFMPAGNHAGMGAHESQSRLLENQIGRSAAYADWLAGEIETVTGRAVEGGATALYQQLNTVAPGFIRTEADEVHYNLHVLMRFDLERALIAGDLAVADLEAAWNDRFLADFGVTVPDAARGVLQDIHWSAGLFGYFPTYSLGNIYAANLFDALKRARPALEDEIRRGQLSGALDWLRTHVHRRGRLVPADRIVADACGAEADGARLTDYLSAKFGALYGL</sequence>
<keyword evidence="1 4" id="KW-0121">Carboxypeptidase</keyword>
<dbReference type="EC" id="3.4.17.19" evidence="1"/>
<comment type="function">
    <text evidence="1">Broad specificity carboxypetidase that releases amino acids sequentially from the C-terminus, including neutral, aromatic, polar and basic residues.</text>
</comment>
<comment type="catalytic activity">
    <reaction evidence="1">
        <text>Release of a C-terminal amino acid with broad specificity, except for -Pro.</text>
        <dbReference type="EC" id="3.4.17.19"/>
    </reaction>
</comment>
<name>A0A6B0TRV5_9RHOB</name>
<keyword evidence="5" id="KW-1185">Reference proteome</keyword>
<dbReference type="SUPFAM" id="SSF55486">
    <property type="entry name" value="Metalloproteases ('zincins'), catalytic domain"/>
    <property type="match status" value="1"/>
</dbReference>
<dbReference type="PIRSF" id="PIRSF006615">
    <property type="entry name" value="Zn_crbxpep_Taq"/>
    <property type="match status" value="1"/>
</dbReference>
<evidence type="ECO:0000256" key="3">
    <source>
        <dbReference type="PIRSR" id="PIRSR006615-2"/>
    </source>
</evidence>
<organism evidence="4 5">
    <name type="scientific">Oceanomicrobium pacificus</name>
    <dbReference type="NCBI Taxonomy" id="2692916"/>
    <lineage>
        <taxon>Bacteria</taxon>
        <taxon>Pseudomonadati</taxon>
        <taxon>Pseudomonadota</taxon>
        <taxon>Alphaproteobacteria</taxon>
        <taxon>Rhodobacterales</taxon>
        <taxon>Paracoccaceae</taxon>
        <taxon>Oceanomicrobium</taxon>
    </lineage>
</organism>
<keyword evidence="1" id="KW-0482">Metalloprotease</keyword>
<dbReference type="AlphaFoldDB" id="A0A6B0TRV5"/>